<reference evidence="1 3" key="1">
    <citation type="submission" date="2023-07" db="EMBL/GenBank/DDBJ databases">
        <title>Sorghum-associated microbial communities from plants grown in Nebraska, USA.</title>
        <authorList>
            <person name="Schachtman D."/>
        </authorList>
    </citation>
    <scope>NUCLEOTIDE SEQUENCE</scope>
    <source>
        <strain evidence="1">DS1006</strain>
        <strain evidence="2 3">DS1016</strain>
    </source>
</reference>
<dbReference type="AlphaFoldDB" id="A0AAW8DKR5"/>
<proteinExistence type="predicted"/>
<sequence length="30" mass="3520">MPTIYRRCPAPDVQFTYHTTRPGYMVSTMV</sequence>
<gene>
    <name evidence="1" type="ORF">J2S90_003956</name>
    <name evidence="2" type="ORF">J2S93_003551</name>
</gene>
<organism evidence="1 4">
    <name type="scientific">Arthrobacter bambusae</name>
    <dbReference type="NCBI Taxonomy" id="1338426"/>
    <lineage>
        <taxon>Bacteria</taxon>
        <taxon>Bacillati</taxon>
        <taxon>Actinomycetota</taxon>
        <taxon>Actinomycetes</taxon>
        <taxon>Micrococcales</taxon>
        <taxon>Micrococcaceae</taxon>
        <taxon>Arthrobacter</taxon>
    </lineage>
</organism>
<evidence type="ECO:0000313" key="2">
    <source>
        <dbReference type="EMBL" id="MDQ0182104.1"/>
    </source>
</evidence>
<protein>
    <submittedName>
        <fullName evidence="1">Uncharacterized protein</fullName>
    </submittedName>
</protein>
<evidence type="ECO:0000313" key="3">
    <source>
        <dbReference type="Proteomes" id="UP001230951"/>
    </source>
</evidence>
<evidence type="ECO:0000313" key="1">
    <source>
        <dbReference type="EMBL" id="MDP9906966.1"/>
    </source>
</evidence>
<accession>A0AAW8DKR5</accession>
<name>A0AAW8DKR5_9MICC</name>
<dbReference type="EMBL" id="JAUSRG010000016">
    <property type="protein sequence ID" value="MDP9906966.1"/>
    <property type="molecule type" value="Genomic_DNA"/>
</dbReference>
<dbReference type="Proteomes" id="UP001242995">
    <property type="component" value="Unassembled WGS sequence"/>
</dbReference>
<dbReference type="EMBL" id="JAUSTF010000009">
    <property type="protein sequence ID" value="MDQ0182104.1"/>
    <property type="molecule type" value="Genomic_DNA"/>
</dbReference>
<keyword evidence="3" id="KW-1185">Reference proteome</keyword>
<dbReference type="Proteomes" id="UP001230951">
    <property type="component" value="Unassembled WGS sequence"/>
</dbReference>
<comment type="caution">
    <text evidence="1">The sequence shown here is derived from an EMBL/GenBank/DDBJ whole genome shotgun (WGS) entry which is preliminary data.</text>
</comment>
<evidence type="ECO:0000313" key="4">
    <source>
        <dbReference type="Proteomes" id="UP001242995"/>
    </source>
</evidence>